<protein>
    <submittedName>
        <fullName evidence="2">Uncharacterized protein</fullName>
    </submittedName>
</protein>
<feature type="region of interest" description="Disordered" evidence="1">
    <location>
        <begin position="414"/>
        <end position="439"/>
    </location>
</feature>
<sequence>FAFVFSVAFVGCGEDYDSDIDDLKKADAATLQAAQSAVATAKSELQSQITGVETSAAAKAVVEAKAAALTEVATQLSTLKVGDYSLNEVAQIIGQVEAIGLESLSTTVEELKGLLEDESTIEAIKDAAALKLQVDVLTKYLEGYKEGDPTVKEDIEALKALITEGGELTEEQIDKIAEQLLKKGLGELITLQVEGLITGIQLLKAPSSDNLITKAEDYFTFQTAVGLVDYTFKEGYVNPVAFKKDLVLAEGKQHHVLLKVTPTNATLTPEAISLIDSKTEKGVNEYVKAIKAERYTKLITKAGESGLWDVTFEVTDKYSSATKAAFDALTTTLKADGKKDKNVAFALAVNTGGDRLVLTDFDYVVAVDAVAPVYSTAAVTDNEGDPIQFTVTDISSEEPVITKVADLPNRLTDGNGKESVWEKSTAADNTDPSKNIKNAPSYDARSTKLPFAVSYNKAFEVAYTGSSAFAYYIGLDVDNADDSEKTAWTKAGAIAGIDTIYRVADKAQITIKDAALNSKRVGFRVIAVNANGTLVDPDGRAFYVNVGAIASDVPKLTANPLSFTADIFEYVPVGGSVYSTTVPLDWATLGTKYNIKQADVYGYALKLGGEAKDIVSITGIDDNGNKVVLDYSNSETWTARIDEALAVSDAITASKDKILTSIRISEYSGRLGVFAPVITPSKLKDNTSYSGTLQLLGSDGKPLGEYDVTLKKELPTKFPVKDAAGKVVAYTVAKNVSTNNRVDEGGDYRFYVNPVYYDKTTATKLFVSDGRGEKKDFGGAVVQLSYLFTTPDSNDSNIEFSLTVNKDRVGEKTLPSTRVKLAGIDNTELKVGISDYDDLVNNMNLDYVANIAYNYGYISFGGGEYKLNWNSYNTQRLLVSFNPTQLYTLTLAPATLPTVTSETKAGEKSFYVTGTIQLQHKLTAVKDSETKSVQTASFKKFYDLSKGDKKFEAGYSMTILSTTATVYVLGLQDDKIDPAKLTTAPLWIPGSGVTPHAKILAGTTTITIPTDGIKYENETGLISVKSSALTGTQWGTPIKTFLTVDLAKAGTIDEGGASKLAKGDVQHIALLFKSSTFKISTVIHPSSYELTGADGLPLPVVISKNYDDYEQPAK</sequence>
<evidence type="ECO:0000313" key="2">
    <source>
        <dbReference type="EMBL" id="KAA6324241.1"/>
    </source>
</evidence>
<accession>A0A5J4QTP1</accession>
<name>A0A5J4QTP1_9ZZZZ</name>
<dbReference type="AlphaFoldDB" id="A0A5J4QTP1"/>
<evidence type="ECO:0000256" key="1">
    <source>
        <dbReference type="SAM" id="MobiDB-lite"/>
    </source>
</evidence>
<dbReference type="EMBL" id="SNRY01002617">
    <property type="protein sequence ID" value="KAA6324241.1"/>
    <property type="molecule type" value="Genomic_DNA"/>
</dbReference>
<comment type="caution">
    <text evidence="2">The sequence shown here is derived from an EMBL/GenBank/DDBJ whole genome shotgun (WGS) entry which is preliminary data.</text>
</comment>
<feature type="compositionally biased region" description="Polar residues" evidence="1">
    <location>
        <begin position="426"/>
        <end position="438"/>
    </location>
</feature>
<organism evidence="2">
    <name type="scientific">termite gut metagenome</name>
    <dbReference type="NCBI Taxonomy" id="433724"/>
    <lineage>
        <taxon>unclassified sequences</taxon>
        <taxon>metagenomes</taxon>
        <taxon>organismal metagenomes</taxon>
    </lineage>
</organism>
<proteinExistence type="predicted"/>
<gene>
    <name evidence="2" type="ORF">EZS27_026409</name>
</gene>
<reference evidence="2" key="1">
    <citation type="submission" date="2019-03" db="EMBL/GenBank/DDBJ databases">
        <title>Single cell metagenomics reveals metabolic interactions within the superorganism composed of flagellate Streblomastix strix and complex community of Bacteroidetes bacteria on its surface.</title>
        <authorList>
            <person name="Treitli S.C."/>
            <person name="Kolisko M."/>
            <person name="Husnik F."/>
            <person name="Keeling P."/>
            <person name="Hampl V."/>
        </authorList>
    </citation>
    <scope>NUCLEOTIDE SEQUENCE</scope>
    <source>
        <strain evidence="2">STM</strain>
    </source>
</reference>
<feature type="non-terminal residue" evidence="2">
    <location>
        <position position="1"/>
    </location>
</feature>